<dbReference type="EMBL" id="AP024238">
    <property type="protein sequence ID" value="BCO26660.1"/>
    <property type="molecule type" value="Genomic_DNA"/>
</dbReference>
<evidence type="ECO:0000313" key="2">
    <source>
        <dbReference type="Proteomes" id="UP000824366"/>
    </source>
</evidence>
<reference evidence="1 2" key="1">
    <citation type="journal article" date="2021" name="Microbiol. Spectr.">
        <title>A Single Bacterium Capable of Oxidation and Reduction of Iron at Circumneutral pH.</title>
        <authorList>
            <person name="Kato S."/>
            <person name="Ohkuma M."/>
        </authorList>
    </citation>
    <scope>NUCLEOTIDE SEQUENCE [LARGE SCALE GENOMIC DNA]</scope>
    <source>
        <strain evidence="1 2">MIZ03</strain>
    </source>
</reference>
<proteinExistence type="predicted"/>
<dbReference type="Proteomes" id="UP000824366">
    <property type="component" value="Chromosome"/>
</dbReference>
<sequence>MTRKRATFYKYRGFSTTTIDSLCRDHLYFANPGTFNDPLDCSPTLDCDSPLEELRNLLSILVRRRVKSEVLASLRQARVKGEGATAHAEKRAILEARKELETIAYNATDPEYTVSEAEAERYLLTTQIESELHRHYERGVCCFSTTYASPLLWSHYGDQHRGLCIGYGLIRQPKPEMHAVVYGGSRSVRTSVLIRALVHDDQNAKKELDRDVLLRKASGWKYEREYRLLGVQGNQDSTLLLKEITFGLRCPESVVHTVVKALAGRDAAMRYFQMKVERDRFALRRSEVDQAELSMYMPKTAQSGEEICNGFNEAEAGSDDAA</sequence>
<name>A0ABN6D3W3_9BURK</name>
<dbReference type="InterPro" id="IPR021352">
    <property type="entry name" value="DUF2971"/>
</dbReference>
<evidence type="ECO:0008006" key="3">
    <source>
        <dbReference type="Google" id="ProtNLM"/>
    </source>
</evidence>
<dbReference type="Pfam" id="PF11185">
    <property type="entry name" value="DUF2971"/>
    <property type="match status" value="1"/>
</dbReference>
<keyword evidence="2" id="KW-1185">Reference proteome</keyword>
<organism evidence="1 2">
    <name type="scientific">Rhodoferax lithotrophicus</name>
    <dbReference type="NCBI Taxonomy" id="2798804"/>
    <lineage>
        <taxon>Bacteria</taxon>
        <taxon>Pseudomonadati</taxon>
        <taxon>Pseudomonadota</taxon>
        <taxon>Betaproteobacteria</taxon>
        <taxon>Burkholderiales</taxon>
        <taxon>Comamonadaceae</taxon>
        <taxon>Rhodoferax</taxon>
    </lineage>
</organism>
<accession>A0ABN6D3W3</accession>
<gene>
    <name evidence="1" type="ORF">MIZ03_1543</name>
</gene>
<evidence type="ECO:0000313" key="1">
    <source>
        <dbReference type="EMBL" id="BCO26660.1"/>
    </source>
</evidence>
<protein>
    <recommendedName>
        <fullName evidence="3">DUF2971 domain-containing protein</fullName>
    </recommendedName>
</protein>